<organism evidence="2 3">
    <name type="scientific">Flavonifractor plautii</name>
    <name type="common">Fusobacterium plautii</name>
    <dbReference type="NCBI Taxonomy" id="292800"/>
    <lineage>
        <taxon>Bacteria</taxon>
        <taxon>Bacillati</taxon>
        <taxon>Bacillota</taxon>
        <taxon>Clostridia</taxon>
        <taxon>Eubacteriales</taxon>
        <taxon>Oscillospiraceae</taxon>
        <taxon>Flavonifractor</taxon>
    </lineage>
</organism>
<evidence type="ECO:0000313" key="3">
    <source>
        <dbReference type="Proteomes" id="UP000095746"/>
    </source>
</evidence>
<sequence>MSRQRDSDTRGESQMPLAPKRKASATRQPEISTRPRPKEMVREGMGCSMAVKKPEVTTLKPTKRKAKEYSRRADTEEANRALSGWRNRPTTAPAST</sequence>
<name>A0A174RG98_FLAPL</name>
<accession>A0A174RG98</accession>
<gene>
    <name evidence="2" type="ORF">ERS852411_03639</name>
</gene>
<evidence type="ECO:0000313" key="2">
    <source>
        <dbReference type="EMBL" id="CUP82358.1"/>
    </source>
</evidence>
<reference evidence="2 3" key="1">
    <citation type="submission" date="2015-09" db="EMBL/GenBank/DDBJ databases">
        <authorList>
            <consortium name="Pathogen Informatics"/>
        </authorList>
    </citation>
    <scope>NUCLEOTIDE SEQUENCE [LARGE SCALE GENOMIC DNA]</scope>
    <source>
        <strain evidence="2 3">2789STDY5608854</strain>
    </source>
</reference>
<evidence type="ECO:0000256" key="1">
    <source>
        <dbReference type="SAM" id="MobiDB-lite"/>
    </source>
</evidence>
<dbReference type="Proteomes" id="UP000095746">
    <property type="component" value="Unassembled WGS sequence"/>
</dbReference>
<dbReference type="EMBL" id="CYZT01000514">
    <property type="protein sequence ID" value="CUP82358.1"/>
    <property type="molecule type" value="Genomic_DNA"/>
</dbReference>
<feature type="compositionally biased region" description="Basic and acidic residues" evidence="1">
    <location>
        <begin position="1"/>
        <end position="11"/>
    </location>
</feature>
<feature type="region of interest" description="Disordered" evidence="1">
    <location>
        <begin position="1"/>
        <end position="96"/>
    </location>
</feature>
<protein>
    <submittedName>
        <fullName evidence="2">Uncharacterized protein</fullName>
    </submittedName>
</protein>
<dbReference type="AlphaFoldDB" id="A0A174RG98"/>
<proteinExistence type="predicted"/>
<feature type="compositionally biased region" description="Basic and acidic residues" evidence="1">
    <location>
        <begin position="67"/>
        <end position="79"/>
    </location>
</feature>